<dbReference type="EMBL" id="AVOT02044812">
    <property type="protein sequence ID" value="MBW0540179.1"/>
    <property type="molecule type" value="Genomic_DNA"/>
</dbReference>
<reference evidence="1" key="1">
    <citation type="submission" date="2021-03" db="EMBL/GenBank/DDBJ databases">
        <title>Draft genome sequence of rust myrtle Austropuccinia psidii MF-1, a brazilian biotype.</title>
        <authorList>
            <person name="Quecine M.C."/>
            <person name="Pachon D.M.R."/>
            <person name="Bonatelli M.L."/>
            <person name="Correr F.H."/>
            <person name="Franceschini L.M."/>
            <person name="Leite T.F."/>
            <person name="Margarido G.R.A."/>
            <person name="Almeida C.A."/>
            <person name="Ferrarezi J.A."/>
            <person name="Labate C.A."/>
        </authorList>
    </citation>
    <scope>NUCLEOTIDE SEQUENCE</scope>
    <source>
        <strain evidence="1">MF-1</strain>
    </source>
</reference>
<protein>
    <submittedName>
        <fullName evidence="1">Uncharacterized protein</fullName>
    </submittedName>
</protein>
<organism evidence="1 2">
    <name type="scientific">Austropuccinia psidii MF-1</name>
    <dbReference type="NCBI Taxonomy" id="1389203"/>
    <lineage>
        <taxon>Eukaryota</taxon>
        <taxon>Fungi</taxon>
        <taxon>Dikarya</taxon>
        <taxon>Basidiomycota</taxon>
        <taxon>Pucciniomycotina</taxon>
        <taxon>Pucciniomycetes</taxon>
        <taxon>Pucciniales</taxon>
        <taxon>Sphaerophragmiaceae</taxon>
        <taxon>Austropuccinia</taxon>
    </lineage>
</organism>
<name>A0A9Q3FJD5_9BASI</name>
<comment type="caution">
    <text evidence="1">The sequence shown here is derived from an EMBL/GenBank/DDBJ whole genome shotgun (WGS) entry which is preliminary data.</text>
</comment>
<keyword evidence="2" id="KW-1185">Reference proteome</keyword>
<sequence length="97" mass="10760">MDWVTALPPGGDRSFNSFLVLVDSYIKTSMFLPFHKGGTGVNTAISIWNKVIIHTSYSKISSVIVIPNSLQHYGKTSATWLGQNYHSQQLTTLKEMG</sequence>
<dbReference type="AlphaFoldDB" id="A0A9Q3FJD5"/>
<evidence type="ECO:0000313" key="1">
    <source>
        <dbReference type="EMBL" id="MBW0540179.1"/>
    </source>
</evidence>
<accession>A0A9Q3FJD5</accession>
<evidence type="ECO:0000313" key="2">
    <source>
        <dbReference type="Proteomes" id="UP000765509"/>
    </source>
</evidence>
<gene>
    <name evidence="1" type="ORF">O181_079894</name>
</gene>
<proteinExistence type="predicted"/>
<dbReference type="Proteomes" id="UP000765509">
    <property type="component" value="Unassembled WGS sequence"/>
</dbReference>